<dbReference type="RefSeq" id="WP_160592127.1">
    <property type="nucleotide sequence ID" value="NZ_CP047895.1"/>
</dbReference>
<dbReference type="PROSITE" id="PS50850">
    <property type="entry name" value="MFS"/>
    <property type="match status" value="1"/>
</dbReference>
<proteinExistence type="predicted"/>
<dbReference type="GO" id="GO:0022857">
    <property type="term" value="F:transmembrane transporter activity"/>
    <property type="evidence" value="ECO:0007669"/>
    <property type="project" value="InterPro"/>
</dbReference>
<feature type="transmembrane region" description="Helical" evidence="6">
    <location>
        <begin position="145"/>
        <end position="166"/>
    </location>
</feature>
<dbReference type="PANTHER" id="PTHR23505:SF79">
    <property type="entry name" value="PROTEIN SPINSTER"/>
    <property type="match status" value="1"/>
</dbReference>
<feature type="transmembrane region" description="Helical" evidence="6">
    <location>
        <begin position="266"/>
        <end position="286"/>
    </location>
</feature>
<feature type="transmembrane region" description="Helical" evidence="6">
    <location>
        <begin position="86"/>
        <end position="104"/>
    </location>
</feature>
<accession>A0A7Z2NVU9</accession>
<evidence type="ECO:0000256" key="4">
    <source>
        <dbReference type="ARBA" id="ARBA00022989"/>
    </source>
</evidence>
<dbReference type="InterPro" id="IPR011701">
    <property type="entry name" value="MFS"/>
</dbReference>
<reference evidence="8 9" key="1">
    <citation type="submission" date="2020-01" db="EMBL/GenBank/DDBJ databases">
        <title>Sphingomonas sp. C33 whole genome sequece.</title>
        <authorList>
            <person name="Park C."/>
        </authorList>
    </citation>
    <scope>NUCLEOTIDE SEQUENCE [LARGE SCALE GENOMIC DNA]</scope>
    <source>
        <strain evidence="8 9">C33</strain>
    </source>
</reference>
<keyword evidence="5 6" id="KW-0472">Membrane</keyword>
<evidence type="ECO:0000259" key="7">
    <source>
        <dbReference type="PROSITE" id="PS50850"/>
    </source>
</evidence>
<evidence type="ECO:0000313" key="9">
    <source>
        <dbReference type="Proteomes" id="UP000464468"/>
    </source>
</evidence>
<feature type="domain" description="Major facilitator superfamily (MFS) profile" evidence="7">
    <location>
        <begin position="19"/>
        <end position="422"/>
    </location>
</feature>
<dbReference type="CDD" id="cd17328">
    <property type="entry name" value="MFS_spinster_like"/>
    <property type="match status" value="1"/>
</dbReference>
<dbReference type="Proteomes" id="UP000464468">
    <property type="component" value="Chromosome"/>
</dbReference>
<name>A0A7Z2NVU9_9SPHN</name>
<feature type="transmembrane region" description="Helical" evidence="6">
    <location>
        <begin position="360"/>
        <end position="383"/>
    </location>
</feature>
<dbReference type="InterPro" id="IPR020846">
    <property type="entry name" value="MFS_dom"/>
</dbReference>
<feature type="transmembrane region" description="Helical" evidence="6">
    <location>
        <begin position="231"/>
        <end position="254"/>
    </location>
</feature>
<dbReference type="PANTHER" id="PTHR23505">
    <property type="entry name" value="SPINSTER"/>
    <property type="match status" value="1"/>
</dbReference>
<evidence type="ECO:0000313" key="8">
    <source>
        <dbReference type="EMBL" id="QHL90199.1"/>
    </source>
</evidence>
<dbReference type="GO" id="GO:0016020">
    <property type="term" value="C:membrane"/>
    <property type="evidence" value="ECO:0007669"/>
    <property type="project" value="UniProtKB-SubCell"/>
</dbReference>
<keyword evidence="4 6" id="KW-1133">Transmembrane helix</keyword>
<dbReference type="KEGG" id="schy:GVO57_04295"/>
<dbReference type="Gene3D" id="1.20.1250.20">
    <property type="entry name" value="MFS general substrate transporter like domains"/>
    <property type="match status" value="1"/>
</dbReference>
<feature type="transmembrane region" description="Helical" evidence="6">
    <location>
        <begin position="172"/>
        <end position="194"/>
    </location>
</feature>
<dbReference type="SUPFAM" id="SSF103473">
    <property type="entry name" value="MFS general substrate transporter"/>
    <property type="match status" value="1"/>
</dbReference>
<keyword evidence="9" id="KW-1185">Reference proteome</keyword>
<evidence type="ECO:0000256" key="1">
    <source>
        <dbReference type="ARBA" id="ARBA00004141"/>
    </source>
</evidence>
<evidence type="ECO:0000256" key="5">
    <source>
        <dbReference type="ARBA" id="ARBA00023136"/>
    </source>
</evidence>
<feature type="transmembrane region" description="Helical" evidence="6">
    <location>
        <begin position="20"/>
        <end position="41"/>
    </location>
</feature>
<keyword evidence="2" id="KW-0813">Transport</keyword>
<feature type="transmembrane region" description="Helical" evidence="6">
    <location>
        <begin position="53"/>
        <end position="74"/>
    </location>
</feature>
<evidence type="ECO:0000256" key="3">
    <source>
        <dbReference type="ARBA" id="ARBA00022692"/>
    </source>
</evidence>
<comment type="subcellular location">
    <subcellularLocation>
        <location evidence="1">Membrane</location>
        <topology evidence="1">Multi-pass membrane protein</topology>
    </subcellularLocation>
</comment>
<evidence type="ECO:0000256" key="6">
    <source>
        <dbReference type="SAM" id="Phobius"/>
    </source>
</evidence>
<gene>
    <name evidence="8" type="ORF">GVO57_04295</name>
</gene>
<protein>
    <submittedName>
        <fullName evidence="8">MFS transporter</fullName>
    </submittedName>
</protein>
<dbReference type="AlphaFoldDB" id="A0A7Z2NVU9"/>
<sequence length="436" mass="46515">MRTDMESADERALRRRGLTLGLLTLTYFFSYMDRQILAILMEPIRRDLDLTDLQLGLVAGFAFALFYATLGIPVARLADRGNRRNIVAVSLAVWSLFTALCGLAQNYAQLLAARIGVGIGEAGSSPPSHSMIADLYPPDRRAGAMAIYASGVVLGGGFGTILGGWLAHQYGWRTAIMAVGLPGLALAVIVRLLVVEPRRGLSEPARITSTTQPPLGEGFTTIWANPAARHLVMGVTLTSLVGYALTSFGLTYYIRSYNLDTATVGLVLGPLVAIVGTISGVGGGMIADRWARKAGQHVQSWLVAILKTAAMPFMALVYLAPSFPVAVAAQAVSVLLQSSYLGPSFALIQGLAPIRLRAMWAAITLLVINLIGLGLGPAVTGALSDLYRPYFGTESLRYALLTMAAITPWPIWHYWRAGQILKQIEAGADAAGRTGD</sequence>
<dbReference type="EMBL" id="CP047895">
    <property type="protein sequence ID" value="QHL90199.1"/>
    <property type="molecule type" value="Genomic_DNA"/>
</dbReference>
<dbReference type="Pfam" id="PF07690">
    <property type="entry name" value="MFS_1"/>
    <property type="match status" value="1"/>
</dbReference>
<dbReference type="InterPro" id="IPR044770">
    <property type="entry name" value="MFS_spinster-like"/>
</dbReference>
<evidence type="ECO:0000256" key="2">
    <source>
        <dbReference type="ARBA" id="ARBA00022448"/>
    </source>
</evidence>
<organism evidence="8 9">
    <name type="scientific">Sphingomonas changnyeongensis</name>
    <dbReference type="NCBI Taxonomy" id="2698679"/>
    <lineage>
        <taxon>Bacteria</taxon>
        <taxon>Pseudomonadati</taxon>
        <taxon>Pseudomonadota</taxon>
        <taxon>Alphaproteobacteria</taxon>
        <taxon>Sphingomonadales</taxon>
        <taxon>Sphingomonadaceae</taxon>
        <taxon>Sphingomonas</taxon>
    </lineage>
</organism>
<dbReference type="InterPro" id="IPR036259">
    <property type="entry name" value="MFS_trans_sf"/>
</dbReference>
<feature type="transmembrane region" description="Helical" evidence="6">
    <location>
        <begin position="395"/>
        <end position="415"/>
    </location>
</feature>
<keyword evidence="3 6" id="KW-0812">Transmembrane</keyword>
<feature type="transmembrane region" description="Helical" evidence="6">
    <location>
        <begin position="298"/>
        <end position="319"/>
    </location>
</feature>